<dbReference type="Gene3D" id="2.120.10.30">
    <property type="entry name" value="TolB, C-terminal domain"/>
    <property type="match status" value="1"/>
</dbReference>
<reference evidence="1 2" key="1">
    <citation type="journal article" date="2010" name="Cell">
        <title>The genome of Naegleria gruberi illuminates early eukaryotic versatility.</title>
        <authorList>
            <person name="Fritz-Laylin L.K."/>
            <person name="Prochnik S.E."/>
            <person name="Ginger M.L."/>
            <person name="Dacks J.B."/>
            <person name="Carpenter M.L."/>
            <person name="Field M.C."/>
            <person name="Kuo A."/>
            <person name="Paredez A."/>
            <person name="Chapman J."/>
            <person name="Pham J."/>
            <person name="Shu S."/>
            <person name="Neupane R."/>
            <person name="Cipriano M."/>
            <person name="Mancuso J."/>
            <person name="Tu H."/>
            <person name="Salamov A."/>
            <person name="Lindquist E."/>
            <person name="Shapiro H."/>
            <person name="Lucas S."/>
            <person name="Grigoriev I.V."/>
            <person name="Cande W.Z."/>
            <person name="Fulton C."/>
            <person name="Rokhsar D.S."/>
            <person name="Dawson S.C."/>
        </authorList>
    </citation>
    <scope>NUCLEOTIDE SEQUENCE [LARGE SCALE GENOMIC DNA]</scope>
    <source>
        <strain evidence="1 2">NEG-M</strain>
    </source>
</reference>
<dbReference type="InterPro" id="IPR011042">
    <property type="entry name" value="6-blade_b-propeller_TolB-like"/>
</dbReference>
<dbReference type="Proteomes" id="UP000006671">
    <property type="component" value="Unassembled WGS sequence"/>
</dbReference>
<proteinExistence type="predicted"/>
<dbReference type="InParanoid" id="D2VGL0"/>
<dbReference type="OMA" id="EYRSANI"/>
<protein>
    <submittedName>
        <fullName evidence="1">Predicted protein</fullName>
    </submittedName>
</protein>
<dbReference type="GeneID" id="8854085"/>
<dbReference type="EMBL" id="GG738870">
    <property type="protein sequence ID" value="EFC44083.1"/>
    <property type="molecule type" value="Genomic_DNA"/>
</dbReference>
<dbReference type="KEGG" id="ngr:NAEGRDRAFT_68017"/>
<dbReference type="SUPFAM" id="SSF101898">
    <property type="entry name" value="NHL repeat"/>
    <property type="match status" value="1"/>
</dbReference>
<evidence type="ECO:0000313" key="1">
    <source>
        <dbReference type="EMBL" id="EFC44083.1"/>
    </source>
</evidence>
<dbReference type="VEuPathDB" id="AmoebaDB:NAEGRDRAFT_68017"/>
<accession>D2VGL0</accession>
<sequence length="386" mass="42959">MTVFCDKCSQDDEKTEATHACPTCKLNFCEGHLSFHNSSAKTKDHASQVKSLNSNNCSHCEKFHGETWPAQYECAECGGVKLCDLHKKIHDRSPKLSQHKVSMVGCKSVPFSGEFKKVCKLGDKDETNINLDYPMTCAVDVKNQLIFVACHYTINVFDAKTHLFKYQFKAPKEETITCLRIDYNDNAIVFCNSRKWVTKMSLDGKVVFWNKSFDNETGDLYLCVDSDSTVYLLVSEYRSANIRVLNGKDGSVTNTLGSDSNGNCLLSNATMVSIDLEGNLCIGDGTNKYQLVSMSKKGKVLNKLDRNHNYGRLGDIIHLDNGDIFCIEKTSGQCRIELITKESGVKICEKVDGKNFNGCDLAIAYNGQNGELVVASKENSAVYILK</sequence>
<gene>
    <name evidence="1" type="ORF">NAEGRDRAFT_68017</name>
</gene>
<dbReference type="RefSeq" id="XP_002676827.1">
    <property type="nucleotide sequence ID" value="XM_002676781.1"/>
</dbReference>
<dbReference type="OrthoDB" id="10350734at2759"/>
<organism evidence="2">
    <name type="scientific">Naegleria gruberi</name>
    <name type="common">Amoeba</name>
    <dbReference type="NCBI Taxonomy" id="5762"/>
    <lineage>
        <taxon>Eukaryota</taxon>
        <taxon>Discoba</taxon>
        <taxon>Heterolobosea</taxon>
        <taxon>Tetramitia</taxon>
        <taxon>Eutetramitia</taxon>
        <taxon>Vahlkampfiidae</taxon>
        <taxon>Naegleria</taxon>
    </lineage>
</organism>
<name>D2VGL0_NAEGR</name>
<evidence type="ECO:0000313" key="2">
    <source>
        <dbReference type="Proteomes" id="UP000006671"/>
    </source>
</evidence>
<dbReference type="Gene3D" id="4.10.830.40">
    <property type="match status" value="1"/>
</dbReference>
<keyword evidence="2" id="KW-1185">Reference proteome</keyword>
<dbReference type="AlphaFoldDB" id="D2VGL0"/>